<dbReference type="RefSeq" id="XP_004992698.1">
    <property type="nucleotide sequence ID" value="XM_004992641.1"/>
</dbReference>
<evidence type="ECO:0000256" key="1">
    <source>
        <dbReference type="ARBA" id="ARBA00007223"/>
    </source>
</evidence>
<dbReference type="PROSITE" id="PS50126">
    <property type="entry name" value="S1"/>
    <property type="match status" value="1"/>
</dbReference>
<dbReference type="EMBL" id="GL832969">
    <property type="protein sequence ID" value="EGD74441.1"/>
    <property type="molecule type" value="Genomic_DNA"/>
</dbReference>
<dbReference type="InterPro" id="IPR024054">
    <property type="entry name" value="TIF2_asu_middle_sf"/>
</dbReference>
<dbReference type="FunFam" id="2.40.50.140:FF:000795">
    <property type="entry name" value="Eukaryotic translation initiation factor 2 subunit 1"/>
    <property type="match status" value="1"/>
</dbReference>
<keyword evidence="2 6" id="KW-0396">Initiation factor</keyword>
<keyword evidence="7" id="KW-1185">Reference proteome</keyword>
<keyword evidence="3" id="KW-0648">Protein biosynthesis</keyword>
<gene>
    <name evidence="6" type="ORF">PTSG_05806</name>
</gene>
<feature type="compositionally biased region" description="Acidic residues" evidence="4">
    <location>
        <begin position="288"/>
        <end position="301"/>
    </location>
</feature>
<evidence type="ECO:0000256" key="4">
    <source>
        <dbReference type="SAM" id="MobiDB-lite"/>
    </source>
</evidence>
<feature type="domain" description="S1 motif" evidence="5">
    <location>
        <begin position="17"/>
        <end position="88"/>
    </location>
</feature>
<evidence type="ECO:0000313" key="7">
    <source>
        <dbReference type="Proteomes" id="UP000007799"/>
    </source>
</evidence>
<dbReference type="GeneID" id="16073269"/>
<accession>F2UCU6</accession>
<dbReference type="AlphaFoldDB" id="F2UCU6"/>
<dbReference type="SUPFAM" id="SSF116742">
    <property type="entry name" value="eIF2alpha middle domain-like"/>
    <property type="match status" value="1"/>
</dbReference>
<evidence type="ECO:0000256" key="2">
    <source>
        <dbReference type="ARBA" id="ARBA00022540"/>
    </source>
</evidence>
<dbReference type="Pfam" id="PF00575">
    <property type="entry name" value="S1"/>
    <property type="match status" value="1"/>
</dbReference>
<dbReference type="Gene3D" id="2.40.50.140">
    <property type="entry name" value="Nucleic acid-binding proteins"/>
    <property type="match status" value="1"/>
</dbReference>
<dbReference type="InterPro" id="IPR044126">
    <property type="entry name" value="S1_IF2_alpha"/>
</dbReference>
<dbReference type="GO" id="GO:0003743">
    <property type="term" value="F:translation initiation factor activity"/>
    <property type="evidence" value="ECO:0007669"/>
    <property type="project" value="UniProtKB-KW"/>
</dbReference>
<protein>
    <submittedName>
        <fullName evidence="6">Eukaryotic translation initiation factor 2 subunit 1</fullName>
    </submittedName>
</protein>
<dbReference type="GO" id="GO:0005850">
    <property type="term" value="C:eukaryotic translation initiation factor 2 complex"/>
    <property type="evidence" value="ECO:0007669"/>
    <property type="project" value="TreeGrafter"/>
</dbReference>
<dbReference type="Pfam" id="PF07541">
    <property type="entry name" value="EIF_2_alpha"/>
    <property type="match status" value="1"/>
</dbReference>
<dbReference type="SUPFAM" id="SSF50249">
    <property type="entry name" value="Nucleic acid-binding proteins"/>
    <property type="match status" value="1"/>
</dbReference>
<dbReference type="PANTHER" id="PTHR10602">
    <property type="entry name" value="EUKARYOTIC TRANSLATION INITIATION FACTOR 2 SUBUNIT 1"/>
    <property type="match status" value="1"/>
</dbReference>
<dbReference type="eggNOG" id="KOG2916">
    <property type="taxonomic scope" value="Eukaryota"/>
</dbReference>
<dbReference type="Gene3D" id="1.10.150.190">
    <property type="entry name" value="Translation initiation factor 2, subunit 1, domain 2"/>
    <property type="match status" value="1"/>
</dbReference>
<feature type="compositionally biased region" description="Basic and acidic residues" evidence="4">
    <location>
        <begin position="277"/>
        <end position="287"/>
    </location>
</feature>
<evidence type="ECO:0000256" key="3">
    <source>
        <dbReference type="ARBA" id="ARBA00022917"/>
    </source>
</evidence>
<dbReference type="Gene3D" id="3.30.70.1130">
    <property type="entry name" value="EIF_2_alpha"/>
    <property type="match status" value="1"/>
</dbReference>
<reference evidence="6" key="1">
    <citation type="submission" date="2009-08" db="EMBL/GenBank/DDBJ databases">
        <title>Annotation of Salpingoeca rosetta.</title>
        <authorList>
            <consortium name="The Broad Institute Genome Sequencing Platform"/>
            <person name="Russ C."/>
            <person name="Cuomo C."/>
            <person name="Burger G."/>
            <person name="Gray M.W."/>
            <person name="Holland P.W.H."/>
            <person name="King N."/>
            <person name="Lang F.B.F."/>
            <person name="Roger A.J."/>
            <person name="Ruiz-Trillo I."/>
            <person name="Young S.K."/>
            <person name="Zeng Q."/>
            <person name="Gargeya S."/>
            <person name="Alvarado L."/>
            <person name="Berlin A."/>
            <person name="Chapman S.B."/>
            <person name="Chen Z."/>
            <person name="Freedman E."/>
            <person name="Gellesch M."/>
            <person name="Goldberg J."/>
            <person name="Griggs A."/>
            <person name="Gujja S."/>
            <person name="Heilman E."/>
            <person name="Heiman D."/>
            <person name="Howarth C."/>
            <person name="Mehta T."/>
            <person name="Neiman D."/>
            <person name="Pearson M."/>
            <person name="Roberts A."/>
            <person name="Saif S."/>
            <person name="Shea T."/>
            <person name="Shenoy N."/>
            <person name="Sisk P."/>
            <person name="Stolte C."/>
            <person name="Sykes S."/>
            <person name="White J."/>
            <person name="Yandava C."/>
            <person name="Haas B."/>
            <person name="Nusbaum C."/>
            <person name="Birren B."/>
        </authorList>
    </citation>
    <scope>NUCLEOTIDE SEQUENCE [LARGE SCALE GENOMIC DNA]</scope>
    <source>
        <strain evidence="6">ATCC 50818</strain>
    </source>
</reference>
<organism evidence="7">
    <name type="scientific">Salpingoeca rosetta (strain ATCC 50818 / BSB-021)</name>
    <dbReference type="NCBI Taxonomy" id="946362"/>
    <lineage>
        <taxon>Eukaryota</taxon>
        <taxon>Choanoflagellata</taxon>
        <taxon>Craspedida</taxon>
        <taxon>Salpingoecidae</taxon>
        <taxon>Salpingoeca</taxon>
    </lineage>
</organism>
<dbReference type="InterPro" id="IPR003029">
    <property type="entry name" value="S1_domain"/>
</dbReference>
<dbReference type="GO" id="GO:0043022">
    <property type="term" value="F:ribosome binding"/>
    <property type="evidence" value="ECO:0007669"/>
    <property type="project" value="TreeGrafter"/>
</dbReference>
<dbReference type="InterPro" id="IPR024055">
    <property type="entry name" value="TIF2_asu_C"/>
</dbReference>
<dbReference type="InParanoid" id="F2UCU6"/>
<dbReference type="InterPro" id="IPR012340">
    <property type="entry name" value="NA-bd_OB-fold"/>
</dbReference>
<comment type="similarity">
    <text evidence="1">Belongs to the eIF-2-alpha family.</text>
</comment>
<dbReference type="GO" id="GO:0003723">
    <property type="term" value="F:RNA binding"/>
    <property type="evidence" value="ECO:0007669"/>
    <property type="project" value="InterPro"/>
</dbReference>
<dbReference type="InterPro" id="IPR011488">
    <property type="entry name" value="TIF_2_asu"/>
</dbReference>
<dbReference type="SUPFAM" id="SSF110993">
    <property type="entry name" value="eIF-2-alpha, C-terminal domain"/>
    <property type="match status" value="1"/>
</dbReference>
<evidence type="ECO:0000313" key="6">
    <source>
        <dbReference type="EMBL" id="EGD74441.1"/>
    </source>
</evidence>
<dbReference type="KEGG" id="sre:PTSG_05806"/>
<dbReference type="SMART" id="SM00316">
    <property type="entry name" value="S1"/>
    <property type="match status" value="1"/>
</dbReference>
<dbReference type="CDD" id="cd04452">
    <property type="entry name" value="S1_IF2_alpha"/>
    <property type="match status" value="1"/>
</dbReference>
<dbReference type="FunCoup" id="F2UCU6">
    <property type="interactions" value="1586"/>
</dbReference>
<proteinExistence type="inferred from homology"/>
<dbReference type="PANTHER" id="PTHR10602:SF0">
    <property type="entry name" value="EUKARYOTIC TRANSLATION INITIATION FACTOR 2 SUBUNIT 1"/>
    <property type="match status" value="1"/>
</dbReference>
<sequence>MPPKRCRFYKNKFPELEDVVMVEVKSIAEMGAYVELLEYDGVEGMILLSELSRRRIRSINKLVRVGKTEAVVVLRVDEGRGYIDLSKRRVSPDEVAKCENRYSEAKIVNSILRTVADATGYDLEELYEKTAWKLEEGDKPGSSYQAFKKAIVETPELFDTFGLPENVKEKLVEKVKHRLMPNTVKIRAEVDAQCYAYEGIEAVKSALKAGLEESTDDFKIQINLIAPPTYKIETVALDRKLGIDALNTCIERIRSELEARDGELQVRSEPQAVSDEDEKKLKERMDEAGQEEEEEEEDDEE</sequence>
<dbReference type="Proteomes" id="UP000007799">
    <property type="component" value="Unassembled WGS sequence"/>
</dbReference>
<dbReference type="GO" id="GO:0033290">
    <property type="term" value="C:eukaryotic 48S preinitiation complex"/>
    <property type="evidence" value="ECO:0007669"/>
    <property type="project" value="TreeGrafter"/>
</dbReference>
<feature type="region of interest" description="Disordered" evidence="4">
    <location>
        <begin position="260"/>
        <end position="301"/>
    </location>
</feature>
<dbReference type="OrthoDB" id="1685042at2759"/>
<evidence type="ECO:0000259" key="5">
    <source>
        <dbReference type="PROSITE" id="PS50126"/>
    </source>
</evidence>
<dbReference type="STRING" id="946362.F2UCU6"/>
<name>F2UCU6_SALR5</name>
<dbReference type="OMA" id="DVNEHQR"/>